<dbReference type="KEGG" id="nti:DNFV4_00945"/>
<sequence length="119" mass="13088">MMLAACPITWASADSTPGVTPDRVESPADGELIVQIVGRFCEYQRRDVEAALEGIWSVRRIEFLNDHGTLRLSYESRSGTEAELASAVERALSLGWFCSAHVDPDGRADAPVRLVEVIR</sequence>
<dbReference type="EMBL" id="OX365700">
    <property type="protein sequence ID" value="CAI4030517.1"/>
    <property type="molecule type" value="Genomic_DNA"/>
</dbReference>
<name>A0AA86T533_9BACT</name>
<reference evidence="1" key="1">
    <citation type="submission" date="2022-10" db="EMBL/GenBank/DDBJ databases">
        <authorList>
            <person name="Koch H."/>
        </authorList>
    </citation>
    <scope>NUCLEOTIDE SEQUENCE</scope>
    <source>
        <strain evidence="1">DNF</strain>
    </source>
</reference>
<organism evidence="1 2">
    <name type="scientific">Nitrospira tepida</name>
    <dbReference type="NCBI Taxonomy" id="2973512"/>
    <lineage>
        <taxon>Bacteria</taxon>
        <taxon>Pseudomonadati</taxon>
        <taxon>Nitrospirota</taxon>
        <taxon>Nitrospiria</taxon>
        <taxon>Nitrospirales</taxon>
        <taxon>Nitrospiraceae</taxon>
        <taxon>Nitrospira</taxon>
    </lineage>
</organism>
<evidence type="ECO:0000313" key="1">
    <source>
        <dbReference type="EMBL" id="CAI4030517.1"/>
    </source>
</evidence>
<gene>
    <name evidence="1" type="ORF">DNFV4_00945</name>
</gene>
<dbReference type="AlphaFoldDB" id="A0AA86T533"/>
<keyword evidence="2" id="KW-1185">Reference proteome</keyword>
<dbReference type="Proteomes" id="UP001179121">
    <property type="component" value="Chromosome"/>
</dbReference>
<proteinExistence type="predicted"/>
<accession>A0AA86T533</accession>
<protein>
    <submittedName>
        <fullName evidence="1">Uncharacterized protein</fullName>
    </submittedName>
</protein>
<evidence type="ECO:0000313" key="2">
    <source>
        <dbReference type="Proteomes" id="UP001179121"/>
    </source>
</evidence>